<evidence type="ECO:0000259" key="1">
    <source>
        <dbReference type="PROSITE" id="PS50994"/>
    </source>
</evidence>
<dbReference type="Gene3D" id="3.10.10.10">
    <property type="entry name" value="HIV Type 1 Reverse Transcriptase, subunit A, domain 1"/>
    <property type="match status" value="1"/>
</dbReference>
<dbReference type="InterPro" id="IPR012337">
    <property type="entry name" value="RNaseH-like_sf"/>
</dbReference>
<organism evidence="2 3">
    <name type="scientific">Centaurea solstitialis</name>
    <name type="common">yellow star-thistle</name>
    <dbReference type="NCBI Taxonomy" id="347529"/>
    <lineage>
        <taxon>Eukaryota</taxon>
        <taxon>Viridiplantae</taxon>
        <taxon>Streptophyta</taxon>
        <taxon>Embryophyta</taxon>
        <taxon>Tracheophyta</taxon>
        <taxon>Spermatophyta</taxon>
        <taxon>Magnoliopsida</taxon>
        <taxon>eudicotyledons</taxon>
        <taxon>Gunneridae</taxon>
        <taxon>Pentapetalae</taxon>
        <taxon>asterids</taxon>
        <taxon>campanulids</taxon>
        <taxon>Asterales</taxon>
        <taxon>Asteraceae</taxon>
        <taxon>Carduoideae</taxon>
        <taxon>Cardueae</taxon>
        <taxon>Centaureinae</taxon>
        <taxon>Centaurea</taxon>
    </lineage>
</organism>
<dbReference type="InterPro" id="IPR043502">
    <property type="entry name" value="DNA/RNA_pol_sf"/>
</dbReference>
<dbReference type="PANTHER" id="PTHR24559">
    <property type="entry name" value="TRANSPOSON TY3-I GAG-POL POLYPROTEIN"/>
    <property type="match status" value="1"/>
</dbReference>
<dbReference type="EMBL" id="JARYMX010000005">
    <property type="protein sequence ID" value="KAJ9546453.1"/>
    <property type="molecule type" value="Genomic_DNA"/>
</dbReference>
<dbReference type="GO" id="GO:0003676">
    <property type="term" value="F:nucleic acid binding"/>
    <property type="evidence" value="ECO:0007669"/>
    <property type="project" value="InterPro"/>
</dbReference>
<dbReference type="InterPro" id="IPR000477">
    <property type="entry name" value="RT_dom"/>
</dbReference>
<dbReference type="InterPro" id="IPR001584">
    <property type="entry name" value="Integrase_cat-core"/>
</dbReference>
<dbReference type="CDD" id="cd01647">
    <property type="entry name" value="RT_LTR"/>
    <property type="match status" value="1"/>
</dbReference>
<gene>
    <name evidence="2" type="ORF">OSB04_018996</name>
</gene>
<dbReference type="InterPro" id="IPR053134">
    <property type="entry name" value="RNA-dir_DNA_polymerase"/>
</dbReference>
<accession>A0AA38SX17</accession>
<dbReference type="InterPro" id="IPR041577">
    <property type="entry name" value="RT_RNaseH_2"/>
</dbReference>
<proteinExistence type="predicted"/>
<dbReference type="Gene3D" id="3.30.70.270">
    <property type="match status" value="1"/>
</dbReference>
<evidence type="ECO:0000313" key="2">
    <source>
        <dbReference type="EMBL" id="KAJ9546453.1"/>
    </source>
</evidence>
<dbReference type="InterPro" id="IPR036397">
    <property type="entry name" value="RNaseH_sf"/>
</dbReference>
<dbReference type="SUPFAM" id="SSF56672">
    <property type="entry name" value="DNA/RNA polymerases"/>
    <property type="match status" value="1"/>
</dbReference>
<dbReference type="GO" id="GO:0015074">
    <property type="term" value="P:DNA integration"/>
    <property type="evidence" value="ECO:0007669"/>
    <property type="project" value="InterPro"/>
</dbReference>
<keyword evidence="3" id="KW-1185">Reference proteome</keyword>
<dbReference type="SUPFAM" id="SSF53098">
    <property type="entry name" value="Ribonuclease H-like"/>
    <property type="match status" value="1"/>
</dbReference>
<comment type="caution">
    <text evidence="2">The sequence shown here is derived from an EMBL/GenBank/DDBJ whole genome shotgun (WGS) entry which is preliminary data.</text>
</comment>
<dbReference type="Proteomes" id="UP001172457">
    <property type="component" value="Chromosome 5"/>
</dbReference>
<sequence length="441" mass="49610">MIERIAKHAYFCYLDGYSGFLQIPVHLNDQENTTFPYGTFAYRRMPFGLCNAPGTFQKCMMAIFSNFIEKSMEVFMDDFSVHGPDFDVCLSNLSKILISVKKCISSLIGRSATLCSFLDAFERLKKELTSAPIIQPPDCSLPFKLMCDANDFAVGVVLGGFFSFKSDLEIKDNPGSENSVANHLSRLGLDDSSSSSSPINDSLPDDQLLSVSCNDSSWYADFVNFLACAVDYVCKWVEAIASPTNDSRVVSKFLKCQIFHRFGVPRVIISDGGSHFIESKFEALLKKLVYGKACHLPVELEHRAFWAIKALNFDYKDAIERQLLQVNELDEIRLDTYESSRVFKKKTKRWHDNRILCQEFQKGDLVLLYNSCVKLFPGKLRSRWSGPFPVVRVFSYGAVEVACESRTFKVNGKRLNLYRAGTPLTSPVSISLAEPLQSGGQ</sequence>
<evidence type="ECO:0000313" key="3">
    <source>
        <dbReference type="Proteomes" id="UP001172457"/>
    </source>
</evidence>
<dbReference type="Pfam" id="PF17919">
    <property type="entry name" value="RT_RNaseH_2"/>
    <property type="match status" value="1"/>
</dbReference>
<dbReference type="InterPro" id="IPR043128">
    <property type="entry name" value="Rev_trsase/Diguanyl_cyclase"/>
</dbReference>
<dbReference type="PROSITE" id="PS50994">
    <property type="entry name" value="INTEGRASE"/>
    <property type="match status" value="1"/>
</dbReference>
<dbReference type="PANTHER" id="PTHR24559:SF444">
    <property type="entry name" value="REVERSE TRANSCRIPTASE DOMAIN-CONTAINING PROTEIN"/>
    <property type="match status" value="1"/>
</dbReference>
<reference evidence="2" key="1">
    <citation type="submission" date="2023-03" db="EMBL/GenBank/DDBJ databases">
        <title>Chromosome-scale reference genome and RAD-based genetic map of yellow starthistle (Centaurea solstitialis) reveal putative structural variation and QTLs associated with invader traits.</title>
        <authorList>
            <person name="Reatini B."/>
            <person name="Cang F.A."/>
            <person name="Jiang Q."/>
            <person name="Mckibben M.T.W."/>
            <person name="Barker M.S."/>
            <person name="Rieseberg L.H."/>
            <person name="Dlugosch K.M."/>
        </authorList>
    </citation>
    <scope>NUCLEOTIDE SEQUENCE</scope>
    <source>
        <strain evidence="2">CAN-66</strain>
        <tissue evidence="2">Leaf</tissue>
    </source>
</reference>
<dbReference type="Gene3D" id="3.30.420.10">
    <property type="entry name" value="Ribonuclease H-like superfamily/Ribonuclease H"/>
    <property type="match status" value="1"/>
</dbReference>
<dbReference type="Pfam" id="PF00078">
    <property type="entry name" value="RVT_1"/>
    <property type="match status" value="1"/>
</dbReference>
<dbReference type="AlphaFoldDB" id="A0AA38SX17"/>
<feature type="domain" description="Integrase catalytic" evidence="1">
    <location>
        <begin position="194"/>
        <end position="319"/>
    </location>
</feature>
<name>A0AA38SX17_9ASTR</name>
<protein>
    <recommendedName>
        <fullName evidence="1">Integrase catalytic domain-containing protein</fullName>
    </recommendedName>
</protein>